<proteinExistence type="predicted"/>
<dbReference type="PANTHER" id="PTHR12999:SF17">
    <property type="entry name" value="ZINC FINGER RAN-BINDING DOMAIN-CONTAINING PROTEIN 2"/>
    <property type="match status" value="1"/>
</dbReference>
<dbReference type="HOGENOM" id="CLU_2695432_0_0_1"/>
<dbReference type="KEGG" id="ehx:EMIHUDRAFT_48607"/>
<dbReference type="Gene3D" id="4.10.1060.10">
    <property type="entry name" value="Zinc finger, RanBP2-type"/>
    <property type="match status" value="2"/>
</dbReference>
<keyword evidence="3" id="KW-0862">Zinc</keyword>
<evidence type="ECO:0000256" key="2">
    <source>
        <dbReference type="ARBA" id="ARBA00022771"/>
    </source>
</evidence>
<evidence type="ECO:0000313" key="6">
    <source>
        <dbReference type="EnsemblProtists" id="EOD34015"/>
    </source>
</evidence>
<dbReference type="eggNOG" id="KOG4198">
    <property type="taxonomic scope" value="Eukaryota"/>
</dbReference>
<reference evidence="6" key="2">
    <citation type="submission" date="2024-10" db="UniProtKB">
        <authorList>
            <consortium name="EnsemblProtists"/>
        </authorList>
    </citation>
    <scope>IDENTIFICATION</scope>
</reference>
<feature type="domain" description="RanBP2-type" evidence="5">
    <location>
        <begin position="58"/>
        <end position="81"/>
    </location>
</feature>
<dbReference type="GeneID" id="17277794"/>
<dbReference type="Pfam" id="PF00641">
    <property type="entry name" value="Zn_ribbon_RanBP"/>
    <property type="match status" value="2"/>
</dbReference>
<dbReference type="PaxDb" id="2903-EOD32521"/>
<dbReference type="InterPro" id="IPR036443">
    <property type="entry name" value="Znf_RanBP2_sf"/>
</dbReference>
<sequence length="81" mass="8273">RVGDWLCPACSNHNFKDKIVCNKCSSPRPASIPLIGIAGAGGAGGGVGGGGGGVAEVRPGDWLCRHCANHNFADKTHCNRC</sequence>
<dbReference type="STRING" id="2903.R1FAS8"/>
<accession>A0A0D3KE30</accession>
<dbReference type="SMART" id="SM00547">
    <property type="entry name" value="ZnF_RBZ"/>
    <property type="match status" value="2"/>
</dbReference>
<keyword evidence="1" id="KW-0479">Metal-binding</keyword>
<evidence type="ECO:0000256" key="4">
    <source>
        <dbReference type="PROSITE-ProRule" id="PRU00322"/>
    </source>
</evidence>
<dbReference type="AlphaFoldDB" id="A0A0D3KE30"/>
<dbReference type="PROSITE" id="PS50199">
    <property type="entry name" value="ZF_RANBP2_2"/>
    <property type="match status" value="2"/>
</dbReference>
<reference evidence="7" key="1">
    <citation type="journal article" date="2013" name="Nature">
        <title>Pan genome of the phytoplankton Emiliania underpins its global distribution.</title>
        <authorList>
            <person name="Read B.A."/>
            <person name="Kegel J."/>
            <person name="Klute M.J."/>
            <person name="Kuo A."/>
            <person name="Lefebvre S.C."/>
            <person name="Maumus F."/>
            <person name="Mayer C."/>
            <person name="Miller J."/>
            <person name="Monier A."/>
            <person name="Salamov A."/>
            <person name="Young J."/>
            <person name="Aguilar M."/>
            <person name="Claverie J.M."/>
            <person name="Frickenhaus S."/>
            <person name="Gonzalez K."/>
            <person name="Herman E.K."/>
            <person name="Lin Y.C."/>
            <person name="Napier J."/>
            <person name="Ogata H."/>
            <person name="Sarno A.F."/>
            <person name="Shmutz J."/>
            <person name="Schroeder D."/>
            <person name="de Vargas C."/>
            <person name="Verret F."/>
            <person name="von Dassow P."/>
            <person name="Valentin K."/>
            <person name="Van de Peer Y."/>
            <person name="Wheeler G."/>
            <person name="Dacks J.B."/>
            <person name="Delwiche C.F."/>
            <person name="Dyhrman S.T."/>
            <person name="Glockner G."/>
            <person name="John U."/>
            <person name="Richards T."/>
            <person name="Worden A.Z."/>
            <person name="Zhang X."/>
            <person name="Grigoriev I.V."/>
            <person name="Allen A.E."/>
            <person name="Bidle K."/>
            <person name="Borodovsky M."/>
            <person name="Bowler C."/>
            <person name="Brownlee C."/>
            <person name="Cock J.M."/>
            <person name="Elias M."/>
            <person name="Gladyshev V.N."/>
            <person name="Groth M."/>
            <person name="Guda C."/>
            <person name="Hadaegh A."/>
            <person name="Iglesias-Rodriguez M.D."/>
            <person name="Jenkins J."/>
            <person name="Jones B.M."/>
            <person name="Lawson T."/>
            <person name="Leese F."/>
            <person name="Lindquist E."/>
            <person name="Lobanov A."/>
            <person name="Lomsadze A."/>
            <person name="Malik S.B."/>
            <person name="Marsh M.E."/>
            <person name="Mackinder L."/>
            <person name="Mock T."/>
            <person name="Mueller-Roeber B."/>
            <person name="Pagarete A."/>
            <person name="Parker M."/>
            <person name="Probert I."/>
            <person name="Quesneville H."/>
            <person name="Raines C."/>
            <person name="Rensing S.A."/>
            <person name="Riano-Pachon D.M."/>
            <person name="Richier S."/>
            <person name="Rokitta S."/>
            <person name="Shiraiwa Y."/>
            <person name="Soanes D.M."/>
            <person name="van der Giezen M."/>
            <person name="Wahlund T.M."/>
            <person name="Williams B."/>
            <person name="Wilson W."/>
            <person name="Wolfe G."/>
            <person name="Wurch L.L."/>
        </authorList>
    </citation>
    <scope>NUCLEOTIDE SEQUENCE</scope>
</reference>
<keyword evidence="7" id="KW-1185">Reference proteome</keyword>
<dbReference type="Proteomes" id="UP000013827">
    <property type="component" value="Unassembled WGS sequence"/>
</dbReference>
<dbReference type="KEGG" id="ehx:EMIHUDRAFT_48605"/>
<dbReference type="InterPro" id="IPR001876">
    <property type="entry name" value="Znf_RanBP2"/>
</dbReference>
<keyword evidence="2 4" id="KW-0863">Zinc-finger</keyword>
<dbReference type="RefSeq" id="XP_005784950.1">
    <property type="nucleotide sequence ID" value="XM_005784893.1"/>
</dbReference>
<dbReference type="RefSeq" id="XP_005786444.1">
    <property type="nucleotide sequence ID" value="XM_005786387.1"/>
</dbReference>
<feature type="domain" description="RanBP2-type" evidence="5">
    <location>
        <begin position="1"/>
        <end position="30"/>
    </location>
</feature>
<evidence type="ECO:0000313" key="7">
    <source>
        <dbReference type="Proteomes" id="UP000013827"/>
    </source>
</evidence>
<dbReference type="GeneID" id="17279285"/>
<dbReference type="PANTHER" id="PTHR12999">
    <property type="entry name" value="ZINC FINGER RAN-BINDING DOMAIN-CONTAINING PROTEIN 2 ZRANB2-RELATED"/>
    <property type="match status" value="1"/>
</dbReference>
<dbReference type="SUPFAM" id="SSF90209">
    <property type="entry name" value="Ran binding protein zinc finger-like"/>
    <property type="match status" value="2"/>
</dbReference>
<evidence type="ECO:0000256" key="1">
    <source>
        <dbReference type="ARBA" id="ARBA00022723"/>
    </source>
</evidence>
<protein>
    <recommendedName>
        <fullName evidence="5">RanBP2-type domain-containing protein</fullName>
    </recommendedName>
</protein>
<dbReference type="PROSITE" id="PS01358">
    <property type="entry name" value="ZF_RANBP2_1"/>
    <property type="match status" value="2"/>
</dbReference>
<name>A0A0D3KE30_EMIH1</name>
<dbReference type="EnsemblProtists" id="EOD32521">
    <property type="protein sequence ID" value="EOD32521"/>
    <property type="gene ID" value="EMIHUDRAFT_48605"/>
</dbReference>
<evidence type="ECO:0000256" key="3">
    <source>
        <dbReference type="ARBA" id="ARBA00022833"/>
    </source>
</evidence>
<organism evidence="6 7">
    <name type="scientific">Emiliania huxleyi (strain CCMP1516)</name>
    <dbReference type="NCBI Taxonomy" id="280463"/>
    <lineage>
        <taxon>Eukaryota</taxon>
        <taxon>Haptista</taxon>
        <taxon>Haptophyta</taxon>
        <taxon>Prymnesiophyceae</taxon>
        <taxon>Isochrysidales</taxon>
        <taxon>Noelaerhabdaceae</taxon>
        <taxon>Emiliania</taxon>
    </lineage>
</organism>
<dbReference type="EnsemblProtists" id="EOD34015">
    <property type="protein sequence ID" value="EOD34015"/>
    <property type="gene ID" value="EMIHUDRAFT_48607"/>
</dbReference>
<evidence type="ECO:0000259" key="5">
    <source>
        <dbReference type="PROSITE" id="PS50199"/>
    </source>
</evidence>
<dbReference type="GO" id="GO:0008270">
    <property type="term" value="F:zinc ion binding"/>
    <property type="evidence" value="ECO:0007669"/>
    <property type="project" value="UniProtKB-KW"/>
</dbReference>